<dbReference type="PANTHER" id="PTHR32305:SF15">
    <property type="entry name" value="PROTEIN RHSA-RELATED"/>
    <property type="match status" value="1"/>
</dbReference>
<evidence type="ECO:0000313" key="5">
    <source>
        <dbReference type="Proteomes" id="UP000494301"/>
    </source>
</evidence>
<dbReference type="InterPro" id="IPR045351">
    <property type="entry name" value="DUF6531"/>
</dbReference>
<organism evidence="4 5">
    <name type="scientific">Burkholderia aenigmatica</name>
    <dbReference type="NCBI Taxonomy" id="2015348"/>
    <lineage>
        <taxon>Bacteria</taxon>
        <taxon>Pseudomonadati</taxon>
        <taxon>Pseudomonadota</taxon>
        <taxon>Betaproteobacteria</taxon>
        <taxon>Burkholderiales</taxon>
        <taxon>Burkholderiaceae</taxon>
        <taxon>Burkholderia</taxon>
        <taxon>Burkholderia cepacia complex</taxon>
    </lineage>
</organism>
<dbReference type="InterPro" id="IPR006530">
    <property type="entry name" value="YD"/>
</dbReference>
<gene>
    <name evidence="4" type="ORF">BLA3211_03945</name>
</gene>
<keyword evidence="1" id="KW-0677">Repeat</keyword>
<dbReference type="Gene3D" id="2.180.10.10">
    <property type="entry name" value="RHS repeat-associated core"/>
    <property type="match status" value="3"/>
</dbReference>
<dbReference type="InterPro" id="IPR050708">
    <property type="entry name" value="T6SS_VgrG/RHS"/>
</dbReference>
<protein>
    <submittedName>
        <fullName evidence="4">RhsD protein</fullName>
    </submittedName>
</protein>
<feature type="domain" description="DUF6531" evidence="2">
    <location>
        <begin position="295"/>
        <end position="353"/>
    </location>
</feature>
<dbReference type="InterPro" id="IPR022385">
    <property type="entry name" value="Rhs_assc_core"/>
</dbReference>
<dbReference type="EMBL" id="CABWIL020000013">
    <property type="protein sequence ID" value="CAB3966417.1"/>
    <property type="molecule type" value="Genomic_DNA"/>
</dbReference>
<proteinExistence type="predicted"/>
<dbReference type="NCBIfam" id="TIGR03696">
    <property type="entry name" value="Rhs_assc_core"/>
    <property type="match status" value="1"/>
</dbReference>
<dbReference type="RefSeq" id="WP_236027276.1">
    <property type="nucleotide sequence ID" value="NZ_CABWIL020000013.1"/>
</dbReference>
<reference evidence="4 5" key="1">
    <citation type="submission" date="2020-04" db="EMBL/GenBank/DDBJ databases">
        <authorList>
            <person name="Depoorter E."/>
        </authorList>
    </citation>
    <scope>NUCLEOTIDE SEQUENCE [LARGE SCALE GENOMIC DNA]</scope>
    <source>
        <strain evidence="4 5">BCC0217</strain>
    </source>
</reference>
<dbReference type="Proteomes" id="UP000494301">
    <property type="component" value="Unassembled WGS sequence"/>
</dbReference>
<dbReference type="InterPro" id="IPR056823">
    <property type="entry name" value="TEN-like_YD-shell"/>
</dbReference>
<feature type="domain" description="Teneurin-like YD-shell" evidence="3">
    <location>
        <begin position="608"/>
        <end position="709"/>
    </location>
</feature>
<name>A0A6J5J476_9BURK</name>
<dbReference type="CDD" id="cd14740">
    <property type="entry name" value="PAAR_4"/>
    <property type="match status" value="1"/>
</dbReference>
<evidence type="ECO:0000259" key="3">
    <source>
        <dbReference type="Pfam" id="PF25023"/>
    </source>
</evidence>
<evidence type="ECO:0000259" key="2">
    <source>
        <dbReference type="Pfam" id="PF20148"/>
    </source>
</evidence>
<evidence type="ECO:0000313" key="4">
    <source>
        <dbReference type="EMBL" id="CAB3966417.1"/>
    </source>
</evidence>
<dbReference type="PANTHER" id="PTHR32305">
    <property type="match status" value="1"/>
</dbReference>
<dbReference type="NCBIfam" id="TIGR01643">
    <property type="entry name" value="YD_repeat_2x"/>
    <property type="match status" value="8"/>
</dbReference>
<sequence>MGLLAVKHLDPVVGVDVHSVLVTPGTPPVFLPHPHVGFMLDLREYIQAAKAVVGCIAMMIVQEKVTEYIEDHPEDVTKLEHLADEASQQVNELIGGGKLPDLMDDPTVAEGMKLAKEANKLKNRISDDLGSNVGSGGSSGRPIFVNGMMRATAGTHAYHVPGLHFPLGESFAPPPEEVEPSNDGESFMGSKTVLANNDPMSYMALEALSCWSIGLEPPPHNSAHTDRTYPSMPSSVMLPIPAGRPVFVGGPPIVNMAALAVGLFKAFRGSAWAKNLANKLHLKPGFLRCNILGADPVDMITGEVVVQQHDFTVSGRLPLVWKRHYASHVSRCGAVGVGWQTLADVRLELLRYEGAVGVVAHFVDHATAFDTMPNMIGWPGRTYDWQSGYALYLHGDGLVVRTRSGIEYEFELPAHWQRILGTQATERSLTLPVMRMADLNGNAWTFCRGQGQSLTRIVEWKGEQMTGRMIECAVTHGRQTGAPAGLLTAVTLVDANNRAHSLVSYEHDRNGNLIEVFDAMGHPHHFVYSDGHRMVRHTSVHGMSFYYSHQQHEDGAWRVDHAWGDNGLLDYRFVFDLEHNETRITDSLGHMSVLQSNARGLPVARIDALGGVTSYRYDARDRASALTDPAGHTTQWEYDAYGNLLAQTLPDGSVVRSEYDSACKPVVVTYPGGGTARYVWDERGNLLERSTPAQSRIRYEYDQHGQFVAQTDPVGAVTRLSYDNDGNIAEIIDALGHCMGYTHDARGNLIRTVDATGAASRYEYDQNGNMTRAIAPDGRETFYRYDANDNLTHYCDPAGQATQLGYSALGQIIRRSTPEGGVVEYRYDSEARLISVINERGEIYQLKRNALGQVVEEVDYWGQTCRYEYGASGEVLRTIDALGRAIDYQRDALGRVVQKRVQDGRQPDGIRTETFLYDRAGNLVAAENPDSRIEFTHDLAGRIIAERYGEGFEILHQYDADGDRVKRTTRLEEAGAIIERTTRYEFDVLKRVTLMSASGVPPIRFEHDALGRIRVERFGESLRREASYTAEGSLERQTLLRDSRPFFASEYAYDVNGELIEKHRSGANAEYFQYDAIGTLAEHLNSAGRCFRFTVDQAGDLMTTRVREGAARRDAFGNTLPGGAWFREGEYGGAYHLFDRVGNLVRKHDSECDMELCWDGDGQLIESRVSRPQWTERGQCGGTLLVLTQYSYDALHRRTRKVTRLTLGAGGAGEPCEGEGAPSCITRFFWDGDVLIATLKQSDRQFELLMSRAKSDFALSDLVTDANDSRRAVPVTPGEYQEWVCYPDTPRPLAWLREAVPPAGTELARAVSADVSDVPALLPQPAPRIDWLSTDLNGMPIRGDNIESGISWSVSYSPWGAIDRTTSTPDVDQPLRFLGQYEDRETSLYYNRYRYYDPSAAQYISIDPIRLDGGDNLYRYARNPIAWTDPLGLSRARITRFRYFGHPDPAIEAQVRAKIAQLLQQRPDLVESGKENIGIALLDDGTITDPVVGNQTEGHPEAKLLRAYPDRIKCLWSEREPCDQRRYFGQANTTMHMNDTPCQTLIHGSQGIEQVYYYIMTGSREAADWSKVLRKHAAEGVFLPQPKRSW</sequence>
<evidence type="ECO:0000256" key="1">
    <source>
        <dbReference type="ARBA" id="ARBA00022737"/>
    </source>
</evidence>
<dbReference type="Pfam" id="PF25023">
    <property type="entry name" value="TEN_YD-shell"/>
    <property type="match status" value="2"/>
</dbReference>
<accession>A0A6J5J476</accession>
<feature type="domain" description="Teneurin-like YD-shell" evidence="3">
    <location>
        <begin position="720"/>
        <end position="843"/>
    </location>
</feature>
<dbReference type="Pfam" id="PF20148">
    <property type="entry name" value="DUF6531"/>
    <property type="match status" value="1"/>
</dbReference>